<accession>A0A101QTM7</accession>
<dbReference type="EMBL" id="LMWS01000031">
    <property type="protein sequence ID" value="KUN35793.1"/>
    <property type="molecule type" value="Genomic_DNA"/>
</dbReference>
<keyword evidence="2" id="KW-1185">Reference proteome</keyword>
<organism evidence="1 2">
    <name type="scientific">Streptomyces longwoodensis</name>
    <dbReference type="NCBI Taxonomy" id="68231"/>
    <lineage>
        <taxon>Bacteria</taxon>
        <taxon>Bacillati</taxon>
        <taxon>Actinomycetota</taxon>
        <taxon>Actinomycetes</taxon>
        <taxon>Kitasatosporales</taxon>
        <taxon>Streptomycetaceae</taxon>
        <taxon>Streptomyces</taxon>
    </lineage>
</organism>
<gene>
    <name evidence="1" type="ORF">AQJ30_24275</name>
</gene>
<proteinExistence type="predicted"/>
<reference evidence="1 2" key="1">
    <citation type="submission" date="2015-10" db="EMBL/GenBank/DDBJ databases">
        <title>Draft genome sequence of Streptomyces longwoodensis DSM 41677, type strain for the species Streptomyces longwoodensis.</title>
        <authorList>
            <person name="Ruckert C."/>
            <person name="Winkler A."/>
            <person name="Kalinowski J."/>
            <person name="Kampfer P."/>
            <person name="Glaeser S."/>
        </authorList>
    </citation>
    <scope>NUCLEOTIDE SEQUENCE [LARGE SCALE GENOMIC DNA]</scope>
    <source>
        <strain evidence="1 2">DSM 41677</strain>
    </source>
</reference>
<comment type="caution">
    <text evidence="1">The sequence shown here is derived from an EMBL/GenBank/DDBJ whole genome shotgun (WGS) entry which is preliminary data.</text>
</comment>
<name>A0A101QTM7_9ACTN</name>
<evidence type="ECO:0000313" key="1">
    <source>
        <dbReference type="EMBL" id="KUN35793.1"/>
    </source>
</evidence>
<dbReference type="AlphaFoldDB" id="A0A101QTM7"/>
<evidence type="ECO:0000313" key="2">
    <source>
        <dbReference type="Proteomes" id="UP000053271"/>
    </source>
</evidence>
<sequence length="116" mass="12890">MMLARQVLTFAHWVDFMIDCGETNTHASAWRMLADTPVPVFDQESMTVSLSGRFEGASFGEYVEMLRASSADSRYADDWPMEVDAPVPVFTPYTRTVHLGKPASTFSFFPADPTAA</sequence>
<protein>
    <submittedName>
        <fullName evidence="1">Uncharacterized protein</fullName>
    </submittedName>
</protein>
<dbReference type="Proteomes" id="UP000053271">
    <property type="component" value="Unassembled WGS sequence"/>
</dbReference>